<dbReference type="AlphaFoldDB" id="A0A815X917"/>
<evidence type="ECO:0000313" key="3">
    <source>
        <dbReference type="Proteomes" id="UP000663852"/>
    </source>
</evidence>
<name>A0A815X917_ADIRI</name>
<feature type="compositionally biased region" description="Polar residues" evidence="1">
    <location>
        <begin position="51"/>
        <end position="66"/>
    </location>
</feature>
<sequence>QTIQITKSTSLESLDRKSVDETIILTSTKLTEEKSKDSIYKAGRRALLPSTDLSNRTENSENNTDVKTSDKTQKNTVPHPSNQILFDSHSSLPKEGNNPEKSSQLDTNFDNDSFDVFDT</sequence>
<evidence type="ECO:0000256" key="1">
    <source>
        <dbReference type="SAM" id="MobiDB-lite"/>
    </source>
</evidence>
<feature type="non-terminal residue" evidence="2">
    <location>
        <position position="1"/>
    </location>
</feature>
<feature type="compositionally biased region" description="Polar residues" evidence="1">
    <location>
        <begin position="99"/>
        <end position="111"/>
    </location>
</feature>
<protein>
    <submittedName>
        <fullName evidence="2">Uncharacterized protein</fullName>
    </submittedName>
</protein>
<dbReference type="Proteomes" id="UP000663852">
    <property type="component" value="Unassembled WGS sequence"/>
</dbReference>
<proteinExistence type="predicted"/>
<dbReference type="EMBL" id="CAJNOJ010001747">
    <property type="protein sequence ID" value="CAF1554515.1"/>
    <property type="molecule type" value="Genomic_DNA"/>
</dbReference>
<reference evidence="2" key="1">
    <citation type="submission" date="2021-02" db="EMBL/GenBank/DDBJ databases">
        <authorList>
            <person name="Nowell W R."/>
        </authorList>
    </citation>
    <scope>NUCLEOTIDE SEQUENCE</scope>
</reference>
<gene>
    <name evidence="2" type="ORF">EDS130_LOCUS46221</name>
</gene>
<accession>A0A815X917</accession>
<organism evidence="2 3">
    <name type="scientific">Adineta ricciae</name>
    <name type="common">Rotifer</name>
    <dbReference type="NCBI Taxonomy" id="249248"/>
    <lineage>
        <taxon>Eukaryota</taxon>
        <taxon>Metazoa</taxon>
        <taxon>Spiralia</taxon>
        <taxon>Gnathifera</taxon>
        <taxon>Rotifera</taxon>
        <taxon>Eurotatoria</taxon>
        <taxon>Bdelloidea</taxon>
        <taxon>Adinetida</taxon>
        <taxon>Adinetidae</taxon>
        <taxon>Adineta</taxon>
    </lineage>
</organism>
<evidence type="ECO:0000313" key="2">
    <source>
        <dbReference type="EMBL" id="CAF1554515.1"/>
    </source>
</evidence>
<feature type="compositionally biased region" description="Polar residues" evidence="1">
    <location>
        <begin position="74"/>
        <end position="91"/>
    </location>
</feature>
<comment type="caution">
    <text evidence="2">The sequence shown here is derived from an EMBL/GenBank/DDBJ whole genome shotgun (WGS) entry which is preliminary data.</text>
</comment>
<feature type="region of interest" description="Disordered" evidence="1">
    <location>
        <begin position="49"/>
        <end position="119"/>
    </location>
</feature>